<evidence type="ECO:0000313" key="7">
    <source>
        <dbReference type="EMBL" id="RWA07362.1"/>
    </source>
</evidence>
<dbReference type="PANTHER" id="PTHR23507">
    <property type="entry name" value="ZGC:174356"/>
    <property type="match status" value="1"/>
</dbReference>
<feature type="region of interest" description="Disordered" evidence="5">
    <location>
        <begin position="366"/>
        <end position="409"/>
    </location>
</feature>
<dbReference type="PANTHER" id="PTHR23507:SF13">
    <property type="entry name" value="MFS GENERAL SUBSTRATE TRANSPORTER"/>
    <property type="match status" value="1"/>
</dbReference>
<organism evidence="7 8">
    <name type="scientific">Xylaria grammica</name>
    <dbReference type="NCBI Taxonomy" id="363999"/>
    <lineage>
        <taxon>Eukaryota</taxon>
        <taxon>Fungi</taxon>
        <taxon>Dikarya</taxon>
        <taxon>Ascomycota</taxon>
        <taxon>Pezizomycotina</taxon>
        <taxon>Sordariomycetes</taxon>
        <taxon>Xylariomycetidae</taxon>
        <taxon>Xylariales</taxon>
        <taxon>Xylariaceae</taxon>
        <taxon>Xylaria</taxon>
    </lineage>
</organism>
<feature type="region of interest" description="Disordered" evidence="5">
    <location>
        <begin position="1"/>
        <end position="24"/>
    </location>
</feature>
<comment type="caution">
    <text evidence="7">The sequence shown here is derived from an EMBL/GenBank/DDBJ whole genome shotgun (WGS) entry which is preliminary data.</text>
</comment>
<comment type="subcellular location">
    <subcellularLocation>
        <location evidence="1">Membrane</location>
        <topology evidence="1">Multi-pass membrane protein</topology>
    </subcellularLocation>
</comment>
<dbReference type="AlphaFoldDB" id="A0A439CYR6"/>
<keyword evidence="2 6" id="KW-0812">Transmembrane</keyword>
<dbReference type="GO" id="GO:0022857">
    <property type="term" value="F:transmembrane transporter activity"/>
    <property type="evidence" value="ECO:0007669"/>
    <property type="project" value="InterPro"/>
</dbReference>
<dbReference type="Pfam" id="PF07690">
    <property type="entry name" value="MFS_1"/>
    <property type="match status" value="1"/>
</dbReference>
<accession>A0A439CYR6</accession>
<dbReference type="EMBL" id="RYZI01000264">
    <property type="protein sequence ID" value="RWA07362.1"/>
    <property type="molecule type" value="Genomic_DNA"/>
</dbReference>
<dbReference type="SUPFAM" id="SSF103473">
    <property type="entry name" value="MFS general substrate transporter"/>
    <property type="match status" value="2"/>
</dbReference>
<evidence type="ECO:0000256" key="2">
    <source>
        <dbReference type="ARBA" id="ARBA00022692"/>
    </source>
</evidence>
<sequence>MPMTTNERTPLLADGHSNDYENRNGHATDSSAVAAVSRTIFGPANRILLAGFLMSFTLGITQVPIVYVFRLMECDIFYTHHPPFAGPPDERCQRREIDAGTALQFSVLGMSTSLSGVFNLFVCGYFIKLWGPRWSFVSQTSLLGLRVSTQIIGVTVGGRAGELIFQICQGIGIIGGPRGYQLVLNTAVGEAVAAKDRTSVFGRLQGSIMLGTAFGYILGGVLGDLYGIRRPFEVAFFLYVVSTLYGALFLPTKTSTEASDQKHSSRGLSGFFAPLKVIVPHKYRLESGNIITNYGLIFLALGIFLGVFASGYAPLLLQMYATSAFHFSTTENGYLMFGNSLVRGLFLLFLFPKIITEGRIWCNGGGQQDEGAEHHHNDDGDVPTNPEDFAAADGGEVPQEPVCSPDLDEEDSGTDFDLMFVRWSLVVDSLVTFFAGFSSAGWQVYLAGFLLPFASGSAPAAKGVMTEMSPAHQRQDAISAITLVESTAMLVTQGLFGLIFAAFSEMGKPSLTFFCNAGIAVFGFVVLFIARFPPVNSKRIDV</sequence>
<reference evidence="7 8" key="1">
    <citation type="submission" date="2018-12" db="EMBL/GenBank/DDBJ databases">
        <title>Draft genome sequence of Xylaria grammica IHI A82.</title>
        <authorList>
            <person name="Buettner E."/>
            <person name="Kellner H."/>
        </authorList>
    </citation>
    <scope>NUCLEOTIDE SEQUENCE [LARGE SCALE GENOMIC DNA]</scope>
    <source>
        <strain evidence="7 8">IHI A82</strain>
    </source>
</reference>
<evidence type="ECO:0000256" key="3">
    <source>
        <dbReference type="ARBA" id="ARBA00022989"/>
    </source>
</evidence>
<evidence type="ECO:0000256" key="5">
    <source>
        <dbReference type="SAM" id="MobiDB-lite"/>
    </source>
</evidence>
<feature type="transmembrane region" description="Helical" evidence="6">
    <location>
        <begin position="207"/>
        <end position="228"/>
    </location>
</feature>
<keyword evidence="8" id="KW-1185">Reference proteome</keyword>
<evidence type="ECO:0000256" key="6">
    <source>
        <dbReference type="SAM" id="Phobius"/>
    </source>
</evidence>
<keyword evidence="3 6" id="KW-1133">Transmembrane helix</keyword>
<dbReference type="InterPro" id="IPR036259">
    <property type="entry name" value="MFS_trans_sf"/>
</dbReference>
<feature type="transmembrane region" description="Helical" evidence="6">
    <location>
        <begin position="105"/>
        <end position="127"/>
    </location>
</feature>
<feature type="transmembrane region" description="Helical" evidence="6">
    <location>
        <begin position="477"/>
        <end position="504"/>
    </location>
</feature>
<evidence type="ECO:0000313" key="8">
    <source>
        <dbReference type="Proteomes" id="UP000286045"/>
    </source>
</evidence>
<proteinExistence type="predicted"/>
<keyword evidence="4 6" id="KW-0472">Membrane</keyword>
<feature type="transmembrane region" description="Helical" evidence="6">
    <location>
        <begin position="47"/>
        <end position="69"/>
    </location>
</feature>
<name>A0A439CYR6_9PEZI</name>
<feature type="transmembrane region" description="Helical" evidence="6">
    <location>
        <begin position="333"/>
        <end position="351"/>
    </location>
</feature>
<dbReference type="GO" id="GO:0016020">
    <property type="term" value="C:membrane"/>
    <property type="evidence" value="ECO:0007669"/>
    <property type="project" value="UniProtKB-SubCell"/>
</dbReference>
<dbReference type="InterPro" id="IPR011701">
    <property type="entry name" value="MFS"/>
</dbReference>
<evidence type="ECO:0000256" key="1">
    <source>
        <dbReference type="ARBA" id="ARBA00004141"/>
    </source>
</evidence>
<dbReference type="Proteomes" id="UP000286045">
    <property type="component" value="Unassembled WGS sequence"/>
</dbReference>
<evidence type="ECO:0008006" key="9">
    <source>
        <dbReference type="Google" id="ProtNLM"/>
    </source>
</evidence>
<feature type="transmembrane region" description="Helical" evidence="6">
    <location>
        <begin position="291"/>
        <end position="313"/>
    </location>
</feature>
<feature type="transmembrane region" description="Helical" evidence="6">
    <location>
        <begin position="234"/>
        <end position="252"/>
    </location>
</feature>
<feature type="transmembrane region" description="Helical" evidence="6">
    <location>
        <begin position="510"/>
        <end position="530"/>
    </location>
</feature>
<protein>
    <recommendedName>
        <fullName evidence="9">Major facilitator superfamily (MFS) profile domain-containing protein</fullName>
    </recommendedName>
</protein>
<evidence type="ECO:0000256" key="4">
    <source>
        <dbReference type="ARBA" id="ARBA00023136"/>
    </source>
</evidence>
<gene>
    <name evidence="7" type="ORF">EKO27_g7746</name>
</gene>
<dbReference type="Gene3D" id="1.20.1250.20">
    <property type="entry name" value="MFS general substrate transporter like domains"/>
    <property type="match status" value="2"/>
</dbReference>